<evidence type="ECO:0000259" key="1">
    <source>
        <dbReference type="Pfam" id="PF01966"/>
    </source>
</evidence>
<name>A0A7V0Z4K2_UNCW3</name>
<evidence type="ECO:0000313" key="2">
    <source>
        <dbReference type="EMBL" id="HDY58536.1"/>
    </source>
</evidence>
<feature type="domain" description="HD" evidence="1">
    <location>
        <begin position="57"/>
        <end position="159"/>
    </location>
</feature>
<dbReference type="Gene3D" id="1.10.3210.10">
    <property type="entry name" value="Hypothetical protein af1432"/>
    <property type="match status" value="1"/>
</dbReference>
<dbReference type="InterPro" id="IPR003607">
    <property type="entry name" value="HD/PDEase_dom"/>
</dbReference>
<dbReference type="InterPro" id="IPR006674">
    <property type="entry name" value="HD_domain"/>
</dbReference>
<dbReference type="InterPro" id="IPR006675">
    <property type="entry name" value="HDIG_dom"/>
</dbReference>
<comment type="caution">
    <text evidence="2">The sequence shown here is derived from an EMBL/GenBank/DDBJ whole genome shotgun (WGS) entry which is preliminary data.</text>
</comment>
<dbReference type="AlphaFoldDB" id="A0A7V0Z4K2"/>
<sequence length="172" mass="19566">MDENYIKRLFPEIGEIRQEEIRRGVIKAWLIAIEKGKFQDIENIPFTLLINTRKGLIEHTRAVTKMAMAIARIRDDLNYDMVVAGGLVHDVGKLLEYEYKNGKYIKSAYGKLVRHPISGYHIVLEAGLPLEVAHIVCAHSEEGEKVNRSPEAILIHHCDFIDFEIEKAKAGS</sequence>
<dbReference type="Pfam" id="PF01966">
    <property type="entry name" value="HD"/>
    <property type="match status" value="1"/>
</dbReference>
<protein>
    <submittedName>
        <fullName evidence="2">HD domain-containing protein</fullName>
    </submittedName>
</protein>
<dbReference type="EMBL" id="DSKY01000009">
    <property type="protein sequence ID" value="HDY58536.1"/>
    <property type="molecule type" value="Genomic_DNA"/>
</dbReference>
<reference evidence="2" key="1">
    <citation type="journal article" date="2020" name="mSystems">
        <title>Genome- and Community-Level Interaction Insights into Carbon Utilization and Element Cycling Functions of Hydrothermarchaeota in Hydrothermal Sediment.</title>
        <authorList>
            <person name="Zhou Z."/>
            <person name="Liu Y."/>
            <person name="Xu W."/>
            <person name="Pan J."/>
            <person name="Luo Z.H."/>
            <person name="Li M."/>
        </authorList>
    </citation>
    <scope>NUCLEOTIDE SEQUENCE [LARGE SCALE GENOMIC DNA]</scope>
    <source>
        <strain evidence="2">SpSt-258</strain>
    </source>
</reference>
<dbReference type="SUPFAM" id="SSF109604">
    <property type="entry name" value="HD-domain/PDEase-like"/>
    <property type="match status" value="1"/>
</dbReference>
<proteinExistence type="predicted"/>
<dbReference type="CDD" id="cd00077">
    <property type="entry name" value="HDc"/>
    <property type="match status" value="1"/>
</dbReference>
<accession>A0A7V0Z4K2</accession>
<gene>
    <name evidence="2" type="ORF">ENP86_03170</name>
</gene>
<organism evidence="2">
    <name type="scientific">candidate division WOR-3 bacterium</name>
    <dbReference type="NCBI Taxonomy" id="2052148"/>
    <lineage>
        <taxon>Bacteria</taxon>
        <taxon>Bacteria division WOR-3</taxon>
    </lineage>
</organism>
<dbReference type="NCBIfam" id="TIGR00277">
    <property type="entry name" value="HDIG"/>
    <property type="match status" value="1"/>
</dbReference>